<accession>A0AAN6UCM3</accession>
<dbReference type="PANTHER" id="PTHR15629">
    <property type="entry name" value="SH3YL1 PROTEIN"/>
    <property type="match status" value="1"/>
</dbReference>
<feature type="compositionally biased region" description="Pro residues" evidence="1">
    <location>
        <begin position="659"/>
        <end position="674"/>
    </location>
</feature>
<dbReference type="CDD" id="cd11524">
    <property type="entry name" value="SYLF"/>
    <property type="match status" value="1"/>
</dbReference>
<dbReference type="GO" id="GO:0035091">
    <property type="term" value="F:phosphatidylinositol binding"/>
    <property type="evidence" value="ECO:0007669"/>
    <property type="project" value="TreeGrafter"/>
</dbReference>
<feature type="compositionally biased region" description="Polar residues" evidence="1">
    <location>
        <begin position="622"/>
        <end position="633"/>
    </location>
</feature>
<feature type="region of interest" description="Disordered" evidence="1">
    <location>
        <begin position="511"/>
        <end position="559"/>
    </location>
</feature>
<keyword evidence="4" id="KW-1185">Reference proteome</keyword>
<feature type="region of interest" description="Disordered" evidence="1">
    <location>
        <begin position="595"/>
        <end position="766"/>
    </location>
</feature>
<reference evidence="3" key="2">
    <citation type="submission" date="2023-05" db="EMBL/GenBank/DDBJ databases">
        <authorList>
            <consortium name="Lawrence Berkeley National Laboratory"/>
            <person name="Steindorff A."/>
            <person name="Hensen N."/>
            <person name="Bonometti L."/>
            <person name="Westerberg I."/>
            <person name="Brannstrom I.O."/>
            <person name="Guillou S."/>
            <person name="Cros-Aarteil S."/>
            <person name="Calhoun S."/>
            <person name="Haridas S."/>
            <person name="Kuo A."/>
            <person name="Mondo S."/>
            <person name="Pangilinan J."/>
            <person name="Riley R."/>
            <person name="Labutti K."/>
            <person name="Andreopoulos B."/>
            <person name="Lipzen A."/>
            <person name="Chen C."/>
            <person name="Yanf M."/>
            <person name="Daum C."/>
            <person name="Ng V."/>
            <person name="Clum A."/>
            <person name="Ohm R."/>
            <person name="Martin F."/>
            <person name="Silar P."/>
            <person name="Natvig D."/>
            <person name="Lalanne C."/>
            <person name="Gautier V."/>
            <person name="Ament-Velasquez S.L."/>
            <person name="Kruys A."/>
            <person name="Hutchinson M.I."/>
            <person name="Powell A.J."/>
            <person name="Barry K."/>
            <person name="Miller A.N."/>
            <person name="Grigoriev I.V."/>
            <person name="Debuchy R."/>
            <person name="Gladieux P."/>
            <person name="Thoren M.H."/>
            <person name="Johannesson H."/>
        </authorList>
    </citation>
    <scope>NUCLEOTIDE SEQUENCE</scope>
    <source>
        <strain evidence="3">CBS 123565</strain>
    </source>
</reference>
<evidence type="ECO:0000259" key="2">
    <source>
        <dbReference type="Pfam" id="PF04366"/>
    </source>
</evidence>
<dbReference type="InterPro" id="IPR007461">
    <property type="entry name" value="Ysc84_actin-binding"/>
</dbReference>
<feature type="compositionally biased region" description="Low complexity" evidence="1">
    <location>
        <begin position="645"/>
        <end position="658"/>
    </location>
</feature>
<protein>
    <recommendedName>
        <fullName evidence="2">Ysc84 actin-binding domain-containing protein</fullName>
    </recommendedName>
</protein>
<feature type="domain" description="Ysc84 actin-binding" evidence="2">
    <location>
        <begin position="175"/>
        <end position="300"/>
    </location>
</feature>
<sequence>MHRVSAFLPSWDRSRPQPDPAPRAAGALEKVFGWAEKIVVPVNRTSAPPTAPPARYGRETYWPTTLDKECDKAARIIKSFCFDGFLSQEPEQTDANANATATAATPTTTTTAEQPATPKYVTQKIPARIIQNAVGLAVFSCMRSGLWMSGSGGAGLITARKADGTWSPPSAIILHTAELAFVMGVDIYDCVLVINSVQTLELFTRPRLILGVDVSLTVGPLVGSAEPDIRWKEISETVLTYVKARGRHQAVQLDGSLVTERSNENERFYCSNVTILDVLAGNIPKSIPEMRPLFEVIKAAEGRSDYDKALMEWLAQQPAPGDAEIETPAAPVVSPAQNAFGVPDANDPDPFGVIGLEMAGIEIREAGSTMRPASTQLEYRQSPTSPVFAGRFSRQSIETFVSRSNRGSGMSSRTHATAATDVYTQTDVASTADTSFSRPNSDDGKDGVDKLPTVLEPDEVDYTQVDMSFIERLGRRTVEVSAVPEVAPAAEVEVEKIKEVEKAAEARVVAAADEAKEEKPAAVGSDRPNETPGSQAADERDDGDADDEDEDAEEDEEPIIICEVATASAQPTRSSIRTSQITQAIPVKGALVTIPKRIPPPLPARSPARASRGSRDMGDVSSLRSPIRSSFLSVESHRDYTQRPAESPSAAETVTTAPAPNPTKPEEPPLPQHPASPRHQKNSSSVSTAVAITPAEIPTPPSAQDHDTPSPSPVPPTSRTPEPASSADDESEREPRTPQTGEDETRFLPPRHQHRAGKGAGEMKDADADAGVRIVSPSGTGPAGEGAVAVAVAIA</sequence>
<feature type="compositionally biased region" description="Polar residues" evidence="1">
    <location>
        <begin position="430"/>
        <end position="439"/>
    </location>
</feature>
<feature type="compositionally biased region" description="Basic and acidic residues" evidence="1">
    <location>
        <begin position="440"/>
        <end position="449"/>
    </location>
</feature>
<dbReference type="AlphaFoldDB" id="A0AAN6UCM3"/>
<proteinExistence type="predicted"/>
<evidence type="ECO:0000313" key="4">
    <source>
        <dbReference type="Proteomes" id="UP001304895"/>
    </source>
</evidence>
<dbReference type="EMBL" id="MU853435">
    <property type="protein sequence ID" value="KAK4130557.1"/>
    <property type="molecule type" value="Genomic_DNA"/>
</dbReference>
<feature type="region of interest" description="Disordered" evidence="1">
    <location>
        <begin position="92"/>
        <end position="115"/>
    </location>
</feature>
<feature type="compositionally biased region" description="Acidic residues" evidence="1">
    <location>
        <begin position="539"/>
        <end position="558"/>
    </location>
</feature>
<organism evidence="3 4">
    <name type="scientific">Trichocladium antarcticum</name>
    <dbReference type="NCBI Taxonomy" id="1450529"/>
    <lineage>
        <taxon>Eukaryota</taxon>
        <taxon>Fungi</taxon>
        <taxon>Dikarya</taxon>
        <taxon>Ascomycota</taxon>
        <taxon>Pezizomycotina</taxon>
        <taxon>Sordariomycetes</taxon>
        <taxon>Sordariomycetidae</taxon>
        <taxon>Sordariales</taxon>
        <taxon>Chaetomiaceae</taxon>
        <taxon>Trichocladium</taxon>
    </lineage>
</organism>
<dbReference type="Proteomes" id="UP001304895">
    <property type="component" value="Unassembled WGS sequence"/>
</dbReference>
<gene>
    <name evidence="3" type="ORF">BT67DRAFT_390921</name>
</gene>
<feature type="compositionally biased region" description="Low complexity" evidence="1">
    <location>
        <begin position="93"/>
        <end position="115"/>
    </location>
</feature>
<dbReference type="InterPro" id="IPR051702">
    <property type="entry name" value="SH3_domain_YSC84-like"/>
</dbReference>
<feature type="region of interest" description="Disordered" evidence="1">
    <location>
        <begin position="1"/>
        <end position="24"/>
    </location>
</feature>
<dbReference type="Pfam" id="PF04366">
    <property type="entry name" value="Ysc84"/>
    <property type="match status" value="1"/>
</dbReference>
<comment type="caution">
    <text evidence="3">The sequence shown here is derived from an EMBL/GenBank/DDBJ whole genome shotgun (WGS) entry which is preliminary data.</text>
</comment>
<evidence type="ECO:0000256" key="1">
    <source>
        <dbReference type="SAM" id="MobiDB-lite"/>
    </source>
</evidence>
<evidence type="ECO:0000313" key="3">
    <source>
        <dbReference type="EMBL" id="KAK4130557.1"/>
    </source>
</evidence>
<reference evidence="3" key="1">
    <citation type="journal article" date="2023" name="Mol. Phylogenet. Evol.">
        <title>Genome-scale phylogeny and comparative genomics of the fungal order Sordariales.</title>
        <authorList>
            <person name="Hensen N."/>
            <person name="Bonometti L."/>
            <person name="Westerberg I."/>
            <person name="Brannstrom I.O."/>
            <person name="Guillou S."/>
            <person name="Cros-Aarteil S."/>
            <person name="Calhoun S."/>
            <person name="Haridas S."/>
            <person name="Kuo A."/>
            <person name="Mondo S."/>
            <person name="Pangilinan J."/>
            <person name="Riley R."/>
            <person name="LaButti K."/>
            <person name="Andreopoulos B."/>
            <person name="Lipzen A."/>
            <person name="Chen C."/>
            <person name="Yan M."/>
            <person name="Daum C."/>
            <person name="Ng V."/>
            <person name="Clum A."/>
            <person name="Steindorff A."/>
            <person name="Ohm R.A."/>
            <person name="Martin F."/>
            <person name="Silar P."/>
            <person name="Natvig D.O."/>
            <person name="Lalanne C."/>
            <person name="Gautier V."/>
            <person name="Ament-Velasquez S.L."/>
            <person name="Kruys A."/>
            <person name="Hutchinson M.I."/>
            <person name="Powell A.J."/>
            <person name="Barry K."/>
            <person name="Miller A.N."/>
            <person name="Grigoriev I.V."/>
            <person name="Debuchy R."/>
            <person name="Gladieux P."/>
            <person name="Hiltunen Thoren M."/>
            <person name="Johannesson H."/>
        </authorList>
    </citation>
    <scope>NUCLEOTIDE SEQUENCE</scope>
    <source>
        <strain evidence="3">CBS 123565</strain>
    </source>
</reference>
<dbReference type="PANTHER" id="PTHR15629:SF8">
    <property type="entry name" value="DUF500 DOMAIN PROTEIN (AFU_ORTHOLOGUE AFUA_5G07310)"/>
    <property type="match status" value="1"/>
</dbReference>
<feature type="region of interest" description="Disordered" evidence="1">
    <location>
        <begin position="430"/>
        <end position="452"/>
    </location>
</feature>
<name>A0AAN6UCM3_9PEZI</name>